<comment type="caution">
    <text evidence="1">The sequence shown here is derived from an EMBL/GenBank/DDBJ whole genome shotgun (WGS) entry which is preliminary data.</text>
</comment>
<protein>
    <submittedName>
        <fullName evidence="1">Uncharacterized protein</fullName>
    </submittedName>
</protein>
<organism evidence="1 2">
    <name type="scientific">Botrytis porri</name>
    <dbReference type="NCBI Taxonomy" id="87229"/>
    <lineage>
        <taxon>Eukaryota</taxon>
        <taxon>Fungi</taxon>
        <taxon>Dikarya</taxon>
        <taxon>Ascomycota</taxon>
        <taxon>Pezizomycotina</taxon>
        <taxon>Leotiomycetes</taxon>
        <taxon>Helotiales</taxon>
        <taxon>Sclerotiniaceae</taxon>
        <taxon>Botrytis</taxon>
    </lineage>
</organism>
<dbReference type="AlphaFoldDB" id="A0A4Z1KQS7"/>
<evidence type="ECO:0000313" key="1">
    <source>
        <dbReference type="EMBL" id="TGO87102.1"/>
    </source>
</evidence>
<accession>A0A4Z1KQS7</accession>
<sequence>MVNIRTLQSAPKVFALDLVYRFTTTSFPETRPWSSLVFLGPPWFSCPGLLSWSPGLMSSNPNVKRGD</sequence>
<reference evidence="1 2" key="1">
    <citation type="submission" date="2017-12" db="EMBL/GenBank/DDBJ databases">
        <title>Comparative genomics of Botrytis spp.</title>
        <authorList>
            <person name="Valero-Jimenez C.A."/>
            <person name="Tapia P."/>
            <person name="Veloso J."/>
            <person name="Silva-Moreno E."/>
            <person name="Staats M."/>
            <person name="Valdes J.H."/>
            <person name="Van Kan J.A.L."/>
        </authorList>
    </citation>
    <scope>NUCLEOTIDE SEQUENCE [LARGE SCALE GENOMIC DNA]</scope>
    <source>
        <strain evidence="1 2">MUCL3349</strain>
    </source>
</reference>
<dbReference type="EMBL" id="PQXO01000250">
    <property type="protein sequence ID" value="TGO87102.1"/>
    <property type="molecule type" value="Genomic_DNA"/>
</dbReference>
<proteinExistence type="predicted"/>
<keyword evidence="2" id="KW-1185">Reference proteome</keyword>
<gene>
    <name evidence="1" type="ORF">BPOR_0250g00060</name>
</gene>
<name>A0A4Z1KQS7_9HELO</name>
<evidence type="ECO:0000313" key="2">
    <source>
        <dbReference type="Proteomes" id="UP000297280"/>
    </source>
</evidence>
<dbReference type="Proteomes" id="UP000297280">
    <property type="component" value="Unassembled WGS sequence"/>
</dbReference>